<name>A0A6P5FL82_ANACO</name>
<reference evidence="2" key="1">
    <citation type="journal article" date="2015" name="Nat. Genet.">
        <title>The pineapple genome and the evolution of CAM photosynthesis.</title>
        <authorList>
            <person name="Ming R."/>
            <person name="VanBuren R."/>
            <person name="Wai C.M."/>
            <person name="Tang H."/>
            <person name="Schatz M.C."/>
            <person name="Bowers J.E."/>
            <person name="Lyons E."/>
            <person name="Wang M.L."/>
            <person name="Chen J."/>
            <person name="Biggers E."/>
            <person name="Zhang J."/>
            <person name="Huang L."/>
            <person name="Zhang L."/>
            <person name="Miao W."/>
            <person name="Zhang J."/>
            <person name="Ye Z."/>
            <person name="Miao C."/>
            <person name="Lin Z."/>
            <person name="Wang H."/>
            <person name="Zhou H."/>
            <person name="Yim W.C."/>
            <person name="Priest H.D."/>
            <person name="Zheng C."/>
            <person name="Woodhouse M."/>
            <person name="Edger P.P."/>
            <person name="Guyot R."/>
            <person name="Guo H.B."/>
            <person name="Guo H."/>
            <person name="Zheng G."/>
            <person name="Singh R."/>
            <person name="Sharma A."/>
            <person name="Min X."/>
            <person name="Zheng Y."/>
            <person name="Lee H."/>
            <person name="Gurtowski J."/>
            <person name="Sedlazeck F.J."/>
            <person name="Harkess A."/>
            <person name="McKain M.R."/>
            <person name="Liao Z."/>
            <person name="Fang J."/>
            <person name="Liu J."/>
            <person name="Zhang X."/>
            <person name="Zhang Q."/>
            <person name="Hu W."/>
            <person name="Qin Y."/>
            <person name="Wang K."/>
            <person name="Chen L.Y."/>
            <person name="Shirley N."/>
            <person name="Lin Y.R."/>
            <person name="Liu L.Y."/>
            <person name="Hernandez A.G."/>
            <person name="Wright C.L."/>
            <person name="Bulone V."/>
            <person name="Tuskan G.A."/>
            <person name="Heath K."/>
            <person name="Zee F."/>
            <person name="Moore P.H."/>
            <person name="Sunkar R."/>
            <person name="Leebens-Mack J.H."/>
            <person name="Mockler T."/>
            <person name="Bennetzen J.L."/>
            <person name="Freeling M."/>
            <person name="Sankoff D."/>
            <person name="Paterson A.H."/>
            <person name="Zhu X."/>
            <person name="Yang X."/>
            <person name="Smith J.A."/>
            <person name="Cushman J.C."/>
            <person name="Paull R.E."/>
            <person name="Yu Q."/>
        </authorList>
    </citation>
    <scope>NUCLEOTIDE SEQUENCE [LARGE SCALE GENOMIC DNA]</scope>
    <source>
        <strain evidence="2">cv. F153</strain>
    </source>
</reference>
<evidence type="ECO:0000313" key="2">
    <source>
        <dbReference type="Proteomes" id="UP000515123"/>
    </source>
</evidence>
<dbReference type="RefSeq" id="XP_020097056.1">
    <property type="nucleotide sequence ID" value="XM_020241467.1"/>
</dbReference>
<sequence>MRPRVYPARVLGTLQMEHQEQHQPLLLHHPSQVLAPNSSSSNNNNNNNSRNSTTNNNKNNTAPFAPTTFARVVTILALAAVTLWANYEASKGFQLTVVPAAARTLPAHRFNLMFVSNGRAARLVLNASNFVERALYPTELFPRKKIYRVTLRLAEENFTNTVSVVSQKACGPKEFTVSVSPSIVAEAEGRRMNELVASAVLRGMAHVWLQDGQGAAPRPLVDGMAEYLLMKSGLPSYHNISAPNYMPRAMCWTDRSYVAVAGFLQFCEDRRRGFVARLNRAMRKRWDDGMVDEALQVPSRRLCSAYLSHH</sequence>
<dbReference type="AlphaFoldDB" id="A0A6P5FL82"/>
<feature type="region of interest" description="Disordered" evidence="1">
    <location>
        <begin position="32"/>
        <end position="62"/>
    </location>
</feature>
<protein>
    <submittedName>
        <fullName evidence="3">Uncharacterized protein LOC109716146</fullName>
    </submittedName>
</protein>
<organism evidence="2 3">
    <name type="scientific">Ananas comosus</name>
    <name type="common">Pineapple</name>
    <name type="synonym">Ananas ananas</name>
    <dbReference type="NCBI Taxonomy" id="4615"/>
    <lineage>
        <taxon>Eukaryota</taxon>
        <taxon>Viridiplantae</taxon>
        <taxon>Streptophyta</taxon>
        <taxon>Embryophyta</taxon>
        <taxon>Tracheophyta</taxon>
        <taxon>Spermatophyta</taxon>
        <taxon>Magnoliopsida</taxon>
        <taxon>Liliopsida</taxon>
        <taxon>Poales</taxon>
        <taxon>Bromeliaceae</taxon>
        <taxon>Bromelioideae</taxon>
        <taxon>Ananas</taxon>
    </lineage>
</organism>
<dbReference type="PANTHER" id="PTHR33321:SF3">
    <property type="entry name" value="OS05G0582000 PROTEIN"/>
    <property type="match status" value="1"/>
</dbReference>
<accession>A0A6P5FL82</accession>
<dbReference type="InterPro" id="IPR007541">
    <property type="entry name" value="Uncharacterised_BSP"/>
</dbReference>
<evidence type="ECO:0000313" key="3">
    <source>
        <dbReference type="RefSeq" id="XP_020097056.1"/>
    </source>
</evidence>
<reference evidence="3" key="2">
    <citation type="submission" date="2025-08" db="UniProtKB">
        <authorList>
            <consortium name="RefSeq"/>
        </authorList>
    </citation>
    <scope>IDENTIFICATION</scope>
    <source>
        <tissue evidence="3">Leaf</tissue>
    </source>
</reference>
<dbReference type="PANTHER" id="PTHR33321">
    <property type="match status" value="1"/>
</dbReference>
<dbReference type="Pfam" id="PF04450">
    <property type="entry name" value="BSP"/>
    <property type="match status" value="1"/>
</dbReference>
<feature type="compositionally biased region" description="Low complexity" evidence="1">
    <location>
        <begin position="37"/>
        <end position="61"/>
    </location>
</feature>
<dbReference type="Gramene" id="Aco026938.1.mrna1">
    <property type="protein sequence ID" value="Aco026938.1.mrna1.cds1"/>
    <property type="gene ID" value="Aco026938.1.path1"/>
</dbReference>
<proteinExistence type="predicted"/>
<dbReference type="OrthoDB" id="1924946at2759"/>
<gene>
    <name evidence="3" type="primary">LOC109716146</name>
</gene>
<dbReference type="GeneID" id="109716146"/>
<keyword evidence="2" id="KW-1185">Reference proteome</keyword>
<evidence type="ECO:0000256" key="1">
    <source>
        <dbReference type="SAM" id="MobiDB-lite"/>
    </source>
</evidence>
<dbReference type="Proteomes" id="UP000515123">
    <property type="component" value="Linkage group 10"/>
</dbReference>